<accession>A0ABY7H781</accession>
<sequence>MRNFKARPAGDLSTFRRLALAAWDDPRDPSIHGTLEVDATAALAHLEALHARTGERATLTHLVGRALAVVLAERPELHMLARRGRLHAREQVDVFFQVALTEARAGACDLSGLVIRAADRKSLAAIAREFGERLTQIRRDRDPQLGALRRRLAALPPALLRPLQVALDVVQYRLNLRVPGLPRDAFGSAAVSNLGMFGVRWAHAPLFPPAHWPILLLIGAVKPRPWVVEVDGVARVEVRPVLPLHATLDHRVLDGVQAARLSTRMEELLTRPELLDPGDDAPV</sequence>
<evidence type="ECO:0000256" key="3">
    <source>
        <dbReference type="ARBA" id="ARBA00023315"/>
    </source>
</evidence>
<dbReference type="PANTHER" id="PTHR43178">
    <property type="entry name" value="DIHYDROLIPOAMIDE ACETYLTRANSFERASE COMPONENT OF PYRUVATE DEHYDROGENASE COMPLEX"/>
    <property type="match status" value="1"/>
</dbReference>
<keyword evidence="3" id="KW-0012">Acyltransferase</keyword>
<dbReference type="Proteomes" id="UP001164459">
    <property type="component" value="Chromosome"/>
</dbReference>
<evidence type="ECO:0000313" key="6">
    <source>
        <dbReference type="Proteomes" id="UP001164459"/>
    </source>
</evidence>
<feature type="domain" description="2-oxoacid dehydrogenase acyltransferase catalytic" evidence="4">
    <location>
        <begin position="187"/>
        <end position="275"/>
    </location>
</feature>
<dbReference type="Pfam" id="PF00198">
    <property type="entry name" value="2-oxoacid_dh"/>
    <property type="match status" value="1"/>
</dbReference>
<dbReference type="Gene3D" id="3.30.559.10">
    <property type="entry name" value="Chloramphenicol acetyltransferase-like domain"/>
    <property type="match status" value="1"/>
</dbReference>
<dbReference type="InterPro" id="IPR023213">
    <property type="entry name" value="CAT-like_dom_sf"/>
</dbReference>
<evidence type="ECO:0000313" key="5">
    <source>
        <dbReference type="EMBL" id="WAS95092.1"/>
    </source>
</evidence>
<keyword evidence="6" id="KW-1185">Reference proteome</keyword>
<protein>
    <submittedName>
        <fullName evidence="5">2-oxo acid dehydrogenase subunit E2</fullName>
    </submittedName>
</protein>
<name>A0ABY7H781_9BACT</name>
<dbReference type="EMBL" id="CP114040">
    <property type="protein sequence ID" value="WAS95092.1"/>
    <property type="molecule type" value="Genomic_DNA"/>
</dbReference>
<evidence type="ECO:0000256" key="1">
    <source>
        <dbReference type="ARBA" id="ARBA00001938"/>
    </source>
</evidence>
<evidence type="ECO:0000259" key="4">
    <source>
        <dbReference type="Pfam" id="PF00198"/>
    </source>
</evidence>
<gene>
    <name evidence="5" type="ORF">O0S08_02935</name>
</gene>
<organism evidence="5 6">
    <name type="scientific">Nannocystis punicea</name>
    <dbReference type="NCBI Taxonomy" id="2995304"/>
    <lineage>
        <taxon>Bacteria</taxon>
        <taxon>Pseudomonadati</taxon>
        <taxon>Myxococcota</taxon>
        <taxon>Polyangia</taxon>
        <taxon>Nannocystales</taxon>
        <taxon>Nannocystaceae</taxon>
        <taxon>Nannocystis</taxon>
    </lineage>
</organism>
<dbReference type="RefSeq" id="WP_269037424.1">
    <property type="nucleotide sequence ID" value="NZ_CP114040.1"/>
</dbReference>
<dbReference type="InterPro" id="IPR001078">
    <property type="entry name" value="2-oxoacid_DH_actylTfrase"/>
</dbReference>
<comment type="cofactor">
    <cofactor evidence="1">
        <name>(R)-lipoate</name>
        <dbReference type="ChEBI" id="CHEBI:83088"/>
    </cofactor>
</comment>
<proteinExistence type="predicted"/>
<evidence type="ECO:0000256" key="2">
    <source>
        <dbReference type="ARBA" id="ARBA00022679"/>
    </source>
</evidence>
<reference evidence="5" key="1">
    <citation type="submission" date="2022-11" db="EMBL/GenBank/DDBJ databases">
        <title>Minimal conservation of predation-associated metabolite biosynthetic gene clusters underscores biosynthetic potential of Myxococcota including descriptions for ten novel species: Archangium lansinium sp. nov., Myxococcus landrumus sp. nov., Nannocystis bai.</title>
        <authorList>
            <person name="Ahearne A."/>
            <person name="Stevens C."/>
            <person name="Dowd S."/>
        </authorList>
    </citation>
    <scope>NUCLEOTIDE SEQUENCE</scope>
    <source>
        <strain evidence="5">Fl3</strain>
    </source>
</reference>
<dbReference type="SUPFAM" id="SSF52777">
    <property type="entry name" value="CoA-dependent acyltransferases"/>
    <property type="match status" value="1"/>
</dbReference>
<dbReference type="PANTHER" id="PTHR43178:SF5">
    <property type="entry name" value="LIPOAMIDE ACYLTRANSFERASE COMPONENT OF BRANCHED-CHAIN ALPHA-KETO ACID DEHYDROGENASE COMPLEX, MITOCHONDRIAL"/>
    <property type="match status" value="1"/>
</dbReference>
<keyword evidence="2" id="KW-0808">Transferase</keyword>
<dbReference type="InterPro" id="IPR050743">
    <property type="entry name" value="2-oxoacid_DH_E2_comp"/>
</dbReference>